<dbReference type="Pfam" id="PF12833">
    <property type="entry name" value="HTH_18"/>
    <property type="match status" value="1"/>
</dbReference>
<dbReference type="AlphaFoldDB" id="A0A0A2M4I7"/>
<accession>A0A0A2M4I7</accession>
<dbReference type="RefSeq" id="WP_020213724.1">
    <property type="nucleotide sequence ID" value="NZ_JRLX01000010.1"/>
</dbReference>
<evidence type="ECO:0000256" key="2">
    <source>
        <dbReference type="ARBA" id="ARBA00023125"/>
    </source>
</evidence>
<dbReference type="eggNOG" id="COG2207">
    <property type="taxonomic scope" value="Bacteria"/>
</dbReference>
<evidence type="ECO:0000313" key="6">
    <source>
        <dbReference type="Proteomes" id="UP000030152"/>
    </source>
</evidence>
<dbReference type="InterPro" id="IPR009057">
    <property type="entry name" value="Homeodomain-like_sf"/>
</dbReference>
<feature type="domain" description="HTH araC/xylS-type" evidence="4">
    <location>
        <begin position="221"/>
        <end position="319"/>
    </location>
</feature>
<evidence type="ECO:0000256" key="1">
    <source>
        <dbReference type="ARBA" id="ARBA00023015"/>
    </source>
</evidence>
<sequence length="321" mass="36671">MKISLIDKGLGIMSQFAQAIGATVSGRFIYIPKSKGSGYITGFNWDNGMRMLLRNYHLKENVIIERTNELTDDQDDIVFMLSGVFSSHIQPEKQLYTEQANVLICRHAVSSVIEMPPDTIFGSITIAVPRQYLHRFFSEVNHPVIKSILEAKNNFVFESGISSEIIKTANDILNQPVPENLENYYYRLKCEELLCNVFNLLMQREAVPPSSMHINDIKAIYAIKAHLQSYLNEPPNIALLAKQANMSQPKLRKLFRQTFGKGIFDYYQTARMQEAARLLKEMRLSVSEVGYQLGFTNLSHFSKVFEKHIGMKPKKYSASEN</sequence>
<evidence type="ECO:0000256" key="3">
    <source>
        <dbReference type="ARBA" id="ARBA00023163"/>
    </source>
</evidence>
<evidence type="ECO:0000259" key="4">
    <source>
        <dbReference type="PROSITE" id="PS01124"/>
    </source>
</evidence>
<dbReference type="STRING" id="1121895.GCA_000378485_02557"/>
<dbReference type="InterPro" id="IPR018062">
    <property type="entry name" value="HTH_AraC-typ_CS"/>
</dbReference>
<dbReference type="PROSITE" id="PS00041">
    <property type="entry name" value="HTH_ARAC_FAMILY_1"/>
    <property type="match status" value="1"/>
</dbReference>
<keyword evidence="3" id="KW-0804">Transcription</keyword>
<keyword evidence="2" id="KW-0238">DNA-binding</keyword>
<evidence type="ECO:0000313" key="5">
    <source>
        <dbReference type="EMBL" id="KGO86378.1"/>
    </source>
</evidence>
<name>A0A0A2M4I7_9FLAO</name>
<dbReference type="InterPro" id="IPR018060">
    <property type="entry name" value="HTH_AraC"/>
</dbReference>
<dbReference type="Proteomes" id="UP000030152">
    <property type="component" value="Unassembled WGS sequence"/>
</dbReference>
<dbReference type="GO" id="GO:0043565">
    <property type="term" value="F:sequence-specific DNA binding"/>
    <property type="evidence" value="ECO:0007669"/>
    <property type="project" value="InterPro"/>
</dbReference>
<dbReference type="SUPFAM" id="SSF46689">
    <property type="entry name" value="Homeodomain-like"/>
    <property type="match status" value="2"/>
</dbReference>
<dbReference type="SMART" id="SM00342">
    <property type="entry name" value="HTH_ARAC"/>
    <property type="match status" value="1"/>
</dbReference>
<dbReference type="PANTHER" id="PTHR47893:SF1">
    <property type="entry name" value="REGULATORY PROTEIN PCHR"/>
    <property type="match status" value="1"/>
</dbReference>
<keyword evidence="6" id="KW-1185">Reference proteome</keyword>
<keyword evidence="1" id="KW-0805">Transcription regulation</keyword>
<dbReference type="EMBL" id="JRLX01000010">
    <property type="protein sequence ID" value="KGO86378.1"/>
    <property type="molecule type" value="Genomic_DNA"/>
</dbReference>
<dbReference type="InterPro" id="IPR053142">
    <property type="entry name" value="PchR_regulatory_protein"/>
</dbReference>
<dbReference type="OrthoDB" id="1156172at2"/>
<protein>
    <submittedName>
        <fullName evidence="5">Transcriptional regulator</fullName>
    </submittedName>
</protein>
<organism evidence="5 6">
    <name type="scientific">Flavobacterium rivuli WB 3.3-2 = DSM 21788</name>
    <dbReference type="NCBI Taxonomy" id="1121895"/>
    <lineage>
        <taxon>Bacteria</taxon>
        <taxon>Pseudomonadati</taxon>
        <taxon>Bacteroidota</taxon>
        <taxon>Flavobacteriia</taxon>
        <taxon>Flavobacteriales</taxon>
        <taxon>Flavobacteriaceae</taxon>
        <taxon>Flavobacterium</taxon>
    </lineage>
</organism>
<dbReference type="PROSITE" id="PS01124">
    <property type="entry name" value="HTH_ARAC_FAMILY_2"/>
    <property type="match status" value="1"/>
</dbReference>
<dbReference type="GO" id="GO:0003700">
    <property type="term" value="F:DNA-binding transcription factor activity"/>
    <property type="evidence" value="ECO:0007669"/>
    <property type="project" value="InterPro"/>
</dbReference>
<reference evidence="5 6" key="1">
    <citation type="submission" date="2013-09" db="EMBL/GenBank/DDBJ databases">
        <authorList>
            <person name="Zeng Z."/>
            <person name="Chen C."/>
        </authorList>
    </citation>
    <scope>NUCLEOTIDE SEQUENCE [LARGE SCALE GENOMIC DNA]</scope>
    <source>
        <strain evidence="5 6">WB 3.3-2</strain>
    </source>
</reference>
<dbReference type="Gene3D" id="1.10.10.60">
    <property type="entry name" value="Homeodomain-like"/>
    <property type="match status" value="1"/>
</dbReference>
<dbReference type="PRINTS" id="PR00032">
    <property type="entry name" value="HTHARAC"/>
</dbReference>
<proteinExistence type="predicted"/>
<dbReference type="InterPro" id="IPR020449">
    <property type="entry name" value="Tscrpt_reg_AraC-type_HTH"/>
</dbReference>
<comment type="caution">
    <text evidence="5">The sequence shown here is derived from an EMBL/GenBank/DDBJ whole genome shotgun (WGS) entry which is preliminary data.</text>
</comment>
<gene>
    <name evidence="5" type="ORF">Q765_10875</name>
</gene>
<dbReference type="PANTHER" id="PTHR47893">
    <property type="entry name" value="REGULATORY PROTEIN PCHR"/>
    <property type="match status" value="1"/>
</dbReference>